<evidence type="ECO:0000313" key="3">
    <source>
        <dbReference type="Proteomes" id="UP000198999"/>
    </source>
</evidence>
<protein>
    <submittedName>
        <fullName evidence="2">Uncharacterized protein</fullName>
    </submittedName>
</protein>
<dbReference type="STRING" id="419940.SAMN05421824_0627"/>
<dbReference type="EMBL" id="FOFN01000001">
    <property type="protein sequence ID" value="SEP89807.1"/>
    <property type="molecule type" value="Genomic_DNA"/>
</dbReference>
<reference evidence="2 3" key="1">
    <citation type="submission" date="2016-10" db="EMBL/GenBank/DDBJ databases">
        <authorList>
            <person name="de Groot N.N."/>
        </authorList>
    </citation>
    <scope>NUCLEOTIDE SEQUENCE [LARGE SCALE GENOMIC DNA]</scope>
    <source>
        <strain evidence="2 3">DSM 21035</strain>
    </source>
</reference>
<accession>A0A1H9BM37</accession>
<gene>
    <name evidence="2" type="ORF">SAMN05421824_0627</name>
</gene>
<evidence type="ECO:0000256" key="1">
    <source>
        <dbReference type="SAM" id="SignalP"/>
    </source>
</evidence>
<name>A0A1H9BM37_9FLAO</name>
<sequence length="70" mass="7741">MKIKLLFSFLLLLFFVLSGNSNTCLITNTNVNFNCKKKDTGKDGILEIIDLGDDSNVFMTANTSVVNHKA</sequence>
<feature type="chain" id="PRO_5011640291" evidence="1">
    <location>
        <begin position="24"/>
        <end position="70"/>
    </location>
</feature>
<proteinExistence type="predicted"/>
<dbReference type="RefSeq" id="WP_092575183.1">
    <property type="nucleotide sequence ID" value="NZ_FOFN01000001.1"/>
</dbReference>
<organism evidence="2 3">
    <name type="scientific">Hyunsoonleella jejuensis</name>
    <dbReference type="NCBI Taxonomy" id="419940"/>
    <lineage>
        <taxon>Bacteria</taxon>
        <taxon>Pseudomonadati</taxon>
        <taxon>Bacteroidota</taxon>
        <taxon>Flavobacteriia</taxon>
        <taxon>Flavobacteriales</taxon>
        <taxon>Flavobacteriaceae</taxon>
    </lineage>
</organism>
<feature type="signal peptide" evidence="1">
    <location>
        <begin position="1"/>
        <end position="23"/>
    </location>
</feature>
<dbReference type="Proteomes" id="UP000198999">
    <property type="component" value="Unassembled WGS sequence"/>
</dbReference>
<keyword evidence="1" id="KW-0732">Signal</keyword>
<keyword evidence="3" id="KW-1185">Reference proteome</keyword>
<evidence type="ECO:0000313" key="2">
    <source>
        <dbReference type="EMBL" id="SEP89807.1"/>
    </source>
</evidence>
<dbReference type="AlphaFoldDB" id="A0A1H9BM37"/>